<name>A0A7Z2ZMJ1_9BACL</name>
<accession>A0A7Z2ZMJ1</accession>
<dbReference type="PANTHER" id="PTHR10027">
    <property type="entry name" value="CALCIUM-ACTIVATED POTASSIUM CHANNEL ALPHA CHAIN"/>
    <property type="match status" value="1"/>
</dbReference>
<keyword evidence="6" id="KW-0630">Potassium</keyword>
<protein>
    <submittedName>
        <fullName evidence="13">Two pore domain potassium channel family protein</fullName>
    </submittedName>
</protein>
<keyword evidence="5" id="KW-0631">Potassium channel</keyword>
<dbReference type="RefSeq" id="WP_169281181.1">
    <property type="nucleotide sequence ID" value="NZ_CP051680.1"/>
</dbReference>
<feature type="transmembrane region" description="Helical" evidence="11">
    <location>
        <begin position="24"/>
        <end position="43"/>
    </location>
</feature>
<evidence type="ECO:0000259" key="12">
    <source>
        <dbReference type="Pfam" id="PF07885"/>
    </source>
</evidence>
<keyword evidence="10 13" id="KW-0407">Ion channel</keyword>
<evidence type="ECO:0000256" key="9">
    <source>
        <dbReference type="ARBA" id="ARBA00023136"/>
    </source>
</evidence>
<evidence type="ECO:0000256" key="8">
    <source>
        <dbReference type="ARBA" id="ARBA00023065"/>
    </source>
</evidence>
<keyword evidence="2" id="KW-0813">Transport</keyword>
<organism evidence="13 14">
    <name type="scientific">Cohnella herbarum</name>
    <dbReference type="NCBI Taxonomy" id="2728023"/>
    <lineage>
        <taxon>Bacteria</taxon>
        <taxon>Bacillati</taxon>
        <taxon>Bacillota</taxon>
        <taxon>Bacilli</taxon>
        <taxon>Bacillales</taxon>
        <taxon>Paenibacillaceae</taxon>
        <taxon>Cohnella</taxon>
    </lineage>
</organism>
<dbReference type="KEGG" id="cheb:HH215_18110"/>
<comment type="subcellular location">
    <subcellularLocation>
        <location evidence="1">Membrane</location>
        <topology evidence="1">Multi-pass membrane protein</topology>
    </subcellularLocation>
</comment>
<proteinExistence type="predicted"/>
<feature type="domain" description="Potassium channel" evidence="12">
    <location>
        <begin position="29"/>
        <end position="100"/>
    </location>
</feature>
<keyword evidence="9 11" id="KW-0472">Membrane</keyword>
<evidence type="ECO:0000313" key="13">
    <source>
        <dbReference type="EMBL" id="QJD84905.1"/>
    </source>
</evidence>
<reference evidence="13 14" key="1">
    <citation type="submission" date="2020-04" db="EMBL/GenBank/DDBJ databases">
        <title>Genome sequencing of novel species.</title>
        <authorList>
            <person name="Heo J."/>
            <person name="Kim S.-J."/>
            <person name="Kim J.-S."/>
            <person name="Hong S.-B."/>
            <person name="Kwon S.-W."/>
        </authorList>
    </citation>
    <scope>NUCLEOTIDE SEQUENCE [LARGE SCALE GENOMIC DNA]</scope>
    <source>
        <strain evidence="13 14">MFER-1</strain>
    </source>
</reference>
<gene>
    <name evidence="13" type="ORF">HH215_18110</name>
</gene>
<keyword evidence="4 11" id="KW-0812">Transmembrane</keyword>
<keyword evidence="8" id="KW-0406">Ion transport</keyword>
<dbReference type="SUPFAM" id="SSF81324">
    <property type="entry name" value="Voltage-gated potassium channels"/>
    <property type="match status" value="1"/>
</dbReference>
<dbReference type="EMBL" id="CP051680">
    <property type="protein sequence ID" value="QJD84905.1"/>
    <property type="molecule type" value="Genomic_DNA"/>
</dbReference>
<evidence type="ECO:0000256" key="5">
    <source>
        <dbReference type="ARBA" id="ARBA00022826"/>
    </source>
</evidence>
<feature type="transmembrane region" description="Helical" evidence="11">
    <location>
        <begin position="81"/>
        <end position="103"/>
    </location>
</feature>
<dbReference type="PANTHER" id="PTHR10027:SF10">
    <property type="entry name" value="SLOWPOKE 2, ISOFORM D"/>
    <property type="match status" value="1"/>
</dbReference>
<evidence type="ECO:0000256" key="6">
    <source>
        <dbReference type="ARBA" id="ARBA00022958"/>
    </source>
</evidence>
<dbReference type="InterPro" id="IPR047871">
    <property type="entry name" value="K_chnl_Slo-like"/>
</dbReference>
<dbReference type="GO" id="GO:0005267">
    <property type="term" value="F:potassium channel activity"/>
    <property type="evidence" value="ECO:0007669"/>
    <property type="project" value="UniProtKB-KW"/>
</dbReference>
<keyword evidence="7 11" id="KW-1133">Transmembrane helix</keyword>
<evidence type="ECO:0000313" key="14">
    <source>
        <dbReference type="Proteomes" id="UP000502248"/>
    </source>
</evidence>
<dbReference type="Gene3D" id="1.10.287.70">
    <property type="match status" value="1"/>
</dbReference>
<evidence type="ECO:0000256" key="10">
    <source>
        <dbReference type="ARBA" id="ARBA00023303"/>
    </source>
</evidence>
<evidence type="ECO:0000256" key="11">
    <source>
        <dbReference type="SAM" id="Phobius"/>
    </source>
</evidence>
<dbReference type="AlphaFoldDB" id="A0A7Z2ZMJ1"/>
<evidence type="ECO:0000256" key="2">
    <source>
        <dbReference type="ARBA" id="ARBA00022448"/>
    </source>
</evidence>
<evidence type="ECO:0000256" key="7">
    <source>
        <dbReference type="ARBA" id="ARBA00022989"/>
    </source>
</evidence>
<dbReference type="Proteomes" id="UP000502248">
    <property type="component" value="Chromosome"/>
</dbReference>
<keyword evidence="3" id="KW-0633">Potassium transport</keyword>
<keyword evidence="14" id="KW-1185">Reference proteome</keyword>
<evidence type="ECO:0000256" key="1">
    <source>
        <dbReference type="ARBA" id="ARBA00004141"/>
    </source>
</evidence>
<dbReference type="Pfam" id="PF07885">
    <property type="entry name" value="Ion_trans_2"/>
    <property type="match status" value="1"/>
</dbReference>
<sequence>MVSLLVTLSRLLKGISKSVKDKNFQALFILILLMLVSGTLFYTEEEGMSFVDALYFCISTLSTVGHPNFEPQTTLGKIFTMIYIVVGTGLFLGLMFYVARGVFVRKDDGDKKENR</sequence>
<evidence type="ECO:0000256" key="4">
    <source>
        <dbReference type="ARBA" id="ARBA00022692"/>
    </source>
</evidence>
<dbReference type="InterPro" id="IPR013099">
    <property type="entry name" value="K_chnl_dom"/>
</dbReference>
<dbReference type="GO" id="GO:0016020">
    <property type="term" value="C:membrane"/>
    <property type="evidence" value="ECO:0007669"/>
    <property type="project" value="UniProtKB-SubCell"/>
</dbReference>
<evidence type="ECO:0000256" key="3">
    <source>
        <dbReference type="ARBA" id="ARBA00022538"/>
    </source>
</evidence>